<evidence type="ECO:0000313" key="2">
    <source>
        <dbReference type="EMBL" id="KIJ47921.1"/>
    </source>
</evidence>
<dbReference type="Proteomes" id="UP000054279">
    <property type="component" value="Unassembled WGS sequence"/>
</dbReference>
<gene>
    <name evidence="2" type="ORF">M422DRAFT_45623</name>
</gene>
<evidence type="ECO:0000313" key="3">
    <source>
        <dbReference type="Proteomes" id="UP000054279"/>
    </source>
</evidence>
<reference evidence="2 3" key="1">
    <citation type="submission" date="2014-06" db="EMBL/GenBank/DDBJ databases">
        <title>Evolutionary Origins and Diversification of the Mycorrhizal Mutualists.</title>
        <authorList>
            <consortium name="DOE Joint Genome Institute"/>
            <consortium name="Mycorrhizal Genomics Consortium"/>
            <person name="Kohler A."/>
            <person name="Kuo A."/>
            <person name="Nagy L.G."/>
            <person name="Floudas D."/>
            <person name="Copeland A."/>
            <person name="Barry K.W."/>
            <person name="Cichocki N."/>
            <person name="Veneault-Fourrey C."/>
            <person name="LaButti K."/>
            <person name="Lindquist E.A."/>
            <person name="Lipzen A."/>
            <person name="Lundell T."/>
            <person name="Morin E."/>
            <person name="Murat C."/>
            <person name="Riley R."/>
            <person name="Ohm R."/>
            <person name="Sun H."/>
            <person name="Tunlid A."/>
            <person name="Henrissat B."/>
            <person name="Grigoriev I.V."/>
            <person name="Hibbett D.S."/>
            <person name="Martin F."/>
        </authorList>
    </citation>
    <scope>NUCLEOTIDE SEQUENCE [LARGE SCALE GENOMIC DNA]</scope>
    <source>
        <strain evidence="2 3">SS14</strain>
    </source>
</reference>
<keyword evidence="1" id="KW-0732">Signal</keyword>
<accession>A0A0C9W5W8</accession>
<dbReference type="AlphaFoldDB" id="A0A0C9W5W8"/>
<evidence type="ECO:0000256" key="1">
    <source>
        <dbReference type="SAM" id="SignalP"/>
    </source>
</evidence>
<proteinExistence type="predicted"/>
<protein>
    <submittedName>
        <fullName evidence="2">Uncharacterized protein</fullName>
    </submittedName>
</protein>
<dbReference type="OrthoDB" id="2911177at2759"/>
<dbReference type="EMBL" id="KN837100">
    <property type="protein sequence ID" value="KIJ47921.1"/>
    <property type="molecule type" value="Genomic_DNA"/>
</dbReference>
<organism evidence="2 3">
    <name type="scientific">Sphaerobolus stellatus (strain SS14)</name>
    <dbReference type="NCBI Taxonomy" id="990650"/>
    <lineage>
        <taxon>Eukaryota</taxon>
        <taxon>Fungi</taxon>
        <taxon>Dikarya</taxon>
        <taxon>Basidiomycota</taxon>
        <taxon>Agaricomycotina</taxon>
        <taxon>Agaricomycetes</taxon>
        <taxon>Phallomycetidae</taxon>
        <taxon>Geastrales</taxon>
        <taxon>Sphaerobolaceae</taxon>
        <taxon>Sphaerobolus</taxon>
    </lineage>
</organism>
<name>A0A0C9W5W8_SPHS4</name>
<dbReference type="HOGENOM" id="CLU_2211649_0_0_1"/>
<keyword evidence="3" id="KW-1185">Reference proteome</keyword>
<feature type="chain" id="PRO_5002222139" evidence="1">
    <location>
        <begin position="19"/>
        <end position="107"/>
    </location>
</feature>
<feature type="signal peptide" evidence="1">
    <location>
        <begin position="1"/>
        <end position="18"/>
    </location>
</feature>
<sequence length="107" mass="11261">MLILHTLCLLTLCAAVKASFYSIELYSDSNCNDLITSQGASFSKNGCVSQSGVNSIRVTGLSDAMIHTWAHANCNHNEWTVPAACPGGSTCIKAPGTNSYGFQVGCI</sequence>